<dbReference type="Pfam" id="PF03476">
    <property type="entry name" value="MOSC_N"/>
    <property type="match status" value="1"/>
</dbReference>
<dbReference type="GO" id="GO:0004888">
    <property type="term" value="F:transmembrane signaling receptor activity"/>
    <property type="evidence" value="ECO:0007669"/>
    <property type="project" value="InterPro"/>
</dbReference>
<dbReference type="InterPro" id="IPR006201">
    <property type="entry name" value="Neur_channel"/>
</dbReference>
<keyword evidence="5" id="KW-0407">Ion channel</keyword>
<dbReference type="SUPFAM" id="SSF141673">
    <property type="entry name" value="MOSC N-terminal domain-like"/>
    <property type="match status" value="1"/>
</dbReference>
<dbReference type="InterPro" id="IPR005302">
    <property type="entry name" value="MoCF_Sase_C"/>
</dbReference>
<dbReference type="Gene3D" id="1.20.58.390">
    <property type="entry name" value="Neurotransmitter-gated ion-channel transmembrane domain"/>
    <property type="match status" value="1"/>
</dbReference>
<evidence type="ECO:0000256" key="2">
    <source>
        <dbReference type="ARBA" id="ARBA00022692"/>
    </source>
</evidence>
<dbReference type="InterPro" id="IPR005303">
    <property type="entry name" value="MOCOS_middle"/>
</dbReference>
<dbReference type="Gene3D" id="2.70.170.10">
    <property type="entry name" value="Neurotransmitter-gated ion-channel ligand-binding domain"/>
    <property type="match status" value="1"/>
</dbReference>
<feature type="transmembrane region" description="Helical" evidence="5">
    <location>
        <begin position="476"/>
        <end position="494"/>
    </location>
</feature>
<dbReference type="GO" id="GO:0003824">
    <property type="term" value="F:catalytic activity"/>
    <property type="evidence" value="ECO:0007669"/>
    <property type="project" value="InterPro"/>
</dbReference>
<dbReference type="FunFam" id="2.70.170.10:FF:000028">
    <property type="entry name" value="AcetylCholine Receptor"/>
    <property type="match status" value="1"/>
</dbReference>
<accession>A0A8S1EDH8</accession>
<keyword evidence="5" id="KW-0732">Signal</keyword>
<feature type="chain" id="PRO_5035962144" description="MOSC domain-containing protein" evidence="5">
    <location>
        <begin position="19"/>
        <end position="853"/>
    </location>
</feature>
<dbReference type="CDD" id="cd19051">
    <property type="entry name" value="LGIC_TM_cation"/>
    <property type="match status" value="1"/>
</dbReference>
<feature type="transmembrane region" description="Helical" evidence="5">
    <location>
        <begin position="243"/>
        <end position="265"/>
    </location>
</feature>
<dbReference type="InterPro" id="IPR006202">
    <property type="entry name" value="Neur_chan_lig-bd"/>
</dbReference>
<name>A0A8S1EDH8_9PELO</name>
<dbReference type="InterPro" id="IPR038050">
    <property type="entry name" value="Neuro_actylchol_rec"/>
</dbReference>
<dbReference type="AlphaFoldDB" id="A0A8S1EDH8"/>
<dbReference type="InterPro" id="IPR036734">
    <property type="entry name" value="Neur_chan_lig-bd_sf"/>
</dbReference>
<dbReference type="Pfam" id="PF02931">
    <property type="entry name" value="Neur_chan_LBD"/>
    <property type="match status" value="1"/>
</dbReference>
<dbReference type="GO" id="GO:0030170">
    <property type="term" value="F:pyridoxal phosphate binding"/>
    <property type="evidence" value="ECO:0007669"/>
    <property type="project" value="InterPro"/>
</dbReference>
<proteinExistence type="inferred from homology"/>
<dbReference type="EMBL" id="CADEPM010000001">
    <property type="protein sequence ID" value="CAB3397604.1"/>
    <property type="molecule type" value="Genomic_DNA"/>
</dbReference>
<dbReference type="InterPro" id="IPR036719">
    <property type="entry name" value="Neuro-gated_channel_TM_sf"/>
</dbReference>
<dbReference type="PROSITE" id="PS51340">
    <property type="entry name" value="MOSC"/>
    <property type="match status" value="1"/>
</dbReference>
<keyword evidence="5" id="KW-0813">Transport</keyword>
<dbReference type="Pfam" id="PF02932">
    <property type="entry name" value="Neur_chan_memb"/>
    <property type="match status" value="1"/>
</dbReference>
<keyword evidence="5" id="KW-0406">Ion transport</keyword>
<dbReference type="PANTHER" id="PTHR18945">
    <property type="entry name" value="NEUROTRANSMITTER GATED ION CHANNEL"/>
    <property type="match status" value="1"/>
</dbReference>
<keyword evidence="4 5" id="KW-0472">Membrane</keyword>
<reference evidence="7 8" key="1">
    <citation type="submission" date="2020-04" db="EMBL/GenBank/DDBJ databases">
        <authorList>
            <person name="Laetsch R D."/>
            <person name="Stevens L."/>
            <person name="Kumar S."/>
            <person name="Blaxter L. M."/>
        </authorList>
    </citation>
    <scope>NUCLEOTIDE SEQUENCE [LARGE SCALE GENOMIC DNA]</scope>
</reference>
<feature type="signal peptide" evidence="5">
    <location>
        <begin position="1"/>
        <end position="18"/>
    </location>
</feature>
<dbReference type="GO" id="GO:0016020">
    <property type="term" value="C:membrane"/>
    <property type="evidence" value="ECO:0007669"/>
    <property type="project" value="UniProtKB-SubCell"/>
</dbReference>
<dbReference type="Pfam" id="PF03473">
    <property type="entry name" value="MOSC"/>
    <property type="match status" value="1"/>
</dbReference>
<protein>
    <recommendedName>
        <fullName evidence="6">MOSC domain-containing protein</fullName>
    </recommendedName>
</protein>
<feature type="transmembrane region" description="Helical" evidence="5">
    <location>
        <begin position="277"/>
        <end position="295"/>
    </location>
</feature>
<dbReference type="SUPFAM" id="SSF50800">
    <property type="entry name" value="PK beta-barrel domain-like"/>
    <property type="match status" value="1"/>
</dbReference>
<comment type="subcellular location">
    <subcellularLocation>
        <location evidence="1">Membrane</location>
        <topology evidence="1">Multi-pass membrane protein</topology>
    </subcellularLocation>
</comment>
<comment type="similarity">
    <text evidence="5">Belongs to the ligand-gated ion channel (TC 1.A.9) family.</text>
</comment>
<feature type="transmembrane region" description="Helical" evidence="5">
    <location>
        <begin position="311"/>
        <end position="332"/>
    </location>
</feature>
<evidence type="ECO:0000313" key="8">
    <source>
        <dbReference type="Proteomes" id="UP000494206"/>
    </source>
</evidence>
<evidence type="ECO:0000256" key="3">
    <source>
        <dbReference type="ARBA" id="ARBA00022989"/>
    </source>
</evidence>
<dbReference type="CDD" id="cd18997">
    <property type="entry name" value="LGIC_ECD_nAChR"/>
    <property type="match status" value="1"/>
</dbReference>
<organism evidence="7 8">
    <name type="scientific">Caenorhabditis bovis</name>
    <dbReference type="NCBI Taxonomy" id="2654633"/>
    <lineage>
        <taxon>Eukaryota</taxon>
        <taxon>Metazoa</taxon>
        <taxon>Ecdysozoa</taxon>
        <taxon>Nematoda</taxon>
        <taxon>Chromadorea</taxon>
        <taxon>Rhabditida</taxon>
        <taxon>Rhabditina</taxon>
        <taxon>Rhabditomorpha</taxon>
        <taxon>Rhabditoidea</taxon>
        <taxon>Rhabditidae</taxon>
        <taxon>Peloderinae</taxon>
        <taxon>Caenorhabditis</taxon>
    </lineage>
</organism>
<gene>
    <name evidence="7" type="ORF">CBOVIS_LOCUS992</name>
</gene>
<evidence type="ECO:0000259" key="6">
    <source>
        <dbReference type="PROSITE" id="PS51340"/>
    </source>
</evidence>
<keyword evidence="8" id="KW-1185">Reference proteome</keyword>
<dbReference type="InterPro" id="IPR011037">
    <property type="entry name" value="Pyrv_Knase-like_insert_dom_sf"/>
</dbReference>
<dbReference type="InterPro" id="IPR006029">
    <property type="entry name" value="Neurotrans-gated_channel_TM"/>
</dbReference>
<comment type="caution">
    <text evidence="7">The sequence shown here is derived from an EMBL/GenBank/DDBJ whole genome shotgun (WGS) entry which is preliminary data.</text>
</comment>
<dbReference type="OrthoDB" id="5975154at2759"/>
<dbReference type="SUPFAM" id="SSF90112">
    <property type="entry name" value="Neurotransmitter-gated ion-channel transmembrane pore"/>
    <property type="match status" value="1"/>
</dbReference>
<evidence type="ECO:0000256" key="1">
    <source>
        <dbReference type="ARBA" id="ARBA00004141"/>
    </source>
</evidence>
<sequence length="853" mass="99005">MHFNFCLISFLFVNLVNCQQKKLLKYLFNDYHKELRPVKDEASGATNVTVQLYFKQIQKVHENDQIITLYCWIEEYWQDEFLTWDPEDYGGIKSLHVPSEMIWKPDLLVYNNANMNIKGNEMQTNVQIENTGKISLFRSIITDITCDLQMEKFPYDQQICYIMLASWSYDGSQIMLHTAEEPTQTPIDVNNISSSTILNHYIPNMEWKLIDFRYRKNLKFYDCCTNPYPDISYFFAIKRNPSYYLFTLIIPSAFITIVTVIGFFTPHSSTGENTEKVSLGVTALLSLAIILMMVSDKLPATSNSVPLLGQYYIGLIFIMFLATYCTTFTLGIQMQGNAGRPITRRLRSFLLSIRMNRNSFLIWFFGRELMNTQESIKMRLKKYDKLSALKKAFASDFISFQQKLFKTDTKMNKQNPAPLVEQDVIDCSKQSDPAMYSVLMDILNGIQAIRQDMISQEHLRRIRKEWQMLARMLEKLIMWFFTISTVIFASFMLYDTQDPTYITDSVMRTKKRKMVEIDHEKKILIGFIAGSFVVYHTVRQIYSQLSKPKLSEWIPVGTVASLHLYPIKSCKPVDVFSFKCTKFGAALKEMEDRSFLVVDENTGRFYTARQKPCLVNLRSIVESGILTVEAPNKDPVRINLEQVVKNNKILRATLFENLKQDGFDCGDEIANYIKEFIQEPNARLIYYKEGLYTERTVVPQKEWWNNPVPNRKDDARYCDLAPFLLITDASLEALNEKLTDKVTFRNFRPSIRIANFEPWEEDKWAQIKIGDAFLECFAPCTRCVLTTVDPVKGTMSPENQPLKKLREFRLAPEGQMRDAHKDSPVFGVYAATINPAYIHVGQTVYARFKSSPF</sequence>
<dbReference type="Proteomes" id="UP000494206">
    <property type="component" value="Unassembled WGS sequence"/>
</dbReference>
<evidence type="ECO:0000256" key="4">
    <source>
        <dbReference type="ARBA" id="ARBA00023136"/>
    </source>
</evidence>
<feature type="domain" description="MOSC" evidence="6">
    <location>
        <begin position="697"/>
        <end position="847"/>
    </location>
</feature>
<dbReference type="SUPFAM" id="SSF63712">
    <property type="entry name" value="Nicotinic receptor ligand binding domain-like"/>
    <property type="match status" value="1"/>
</dbReference>
<dbReference type="PRINTS" id="PR00252">
    <property type="entry name" value="NRIONCHANNEL"/>
</dbReference>
<dbReference type="GO" id="GO:0005230">
    <property type="term" value="F:extracellular ligand-gated monoatomic ion channel activity"/>
    <property type="evidence" value="ECO:0007669"/>
    <property type="project" value="InterPro"/>
</dbReference>
<dbReference type="GO" id="GO:0030151">
    <property type="term" value="F:molybdenum ion binding"/>
    <property type="evidence" value="ECO:0007669"/>
    <property type="project" value="InterPro"/>
</dbReference>
<dbReference type="PROSITE" id="PS00236">
    <property type="entry name" value="NEUROTR_ION_CHANNEL"/>
    <property type="match status" value="1"/>
</dbReference>
<keyword evidence="3 5" id="KW-1133">Transmembrane helix</keyword>
<evidence type="ECO:0000313" key="7">
    <source>
        <dbReference type="EMBL" id="CAB3397604.1"/>
    </source>
</evidence>
<evidence type="ECO:0000256" key="5">
    <source>
        <dbReference type="RuleBase" id="RU000687"/>
    </source>
</evidence>
<keyword evidence="2 5" id="KW-0812">Transmembrane</keyword>
<dbReference type="InterPro" id="IPR018000">
    <property type="entry name" value="Neurotransmitter_ion_chnl_CS"/>
</dbReference>
<dbReference type="FunFam" id="1.20.58.390:FF:000049">
    <property type="entry name" value="AcetylCholine Receptor"/>
    <property type="match status" value="1"/>
</dbReference>